<dbReference type="Proteomes" id="UP000438429">
    <property type="component" value="Unassembled WGS sequence"/>
</dbReference>
<reference evidence="2 3" key="1">
    <citation type="submission" date="2019-06" db="EMBL/GenBank/DDBJ databases">
        <title>Draft genomes of female and male turbot (Scophthalmus maximus).</title>
        <authorList>
            <person name="Xu H."/>
            <person name="Xu X.-W."/>
            <person name="Shao C."/>
            <person name="Chen S."/>
        </authorList>
    </citation>
    <scope>NUCLEOTIDE SEQUENCE [LARGE SCALE GENOMIC DNA]</scope>
    <source>
        <strain evidence="2">Ysfricsl-2016a</strain>
        <tissue evidence="2">Blood</tissue>
    </source>
</reference>
<gene>
    <name evidence="2" type="ORF">F2P81_019505</name>
</gene>
<evidence type="ECO:0000313" key="2">
    <source>
        <dbReference type="EMBL" id="KAF0028418.1"/>
    </source>
</evidence>
<feature type="compositionally biased region" description="Polar residues" evidence="1">
    <location>
        <begin position="1"/>
        <end position="11"/>
    </location>
</feature>
<comment type="caution">
    <text evidence="2">The sequence shown here is derived from an EMBL/GenBank/DDBJ whole genome shotgun (WGS) entry which is preliminary data.</text>
</comment>
<protein>
    <submittedName>
        <fullName evidence="2">Uncharacterized protein</fullName>
    </submittedName>
</protein>
<dbReference type="AlphaFoldDB" id="A0A6A4S872"/>
<evidence type="ECO:0000313" key="3">
    <source>
        <dbReference type="Proteomes" id="UP000438429"/>
    </source>
</evidence>
<name>A0A6A4S872_SCOMX</name>
<evidence type="ECO:0000256" key="1">
    <source>
        <dbReference type="SAM" id="MobiDB-lite"/>
    </source>
</evidence>
<accession>A0A6A4S872</accession>
<proteinExistence type="predicted"/>
<sequence length="105" mass="11868">MQVNSQNSYRNAPSARGCRMPDCLHHKRPGSRTIGRIPDVSRQFPHVTYPGKLNWSELLFSPNTACANQRRNSCESRSHLRLGHYAVPLTARLPRTRADSSTLPD</sequence>
<dbReference type="EMBL" id="VEVO01000017">
    <property type="protein sequence ID" value="KAF0028418.1"/>
    <property type="molecule type" value="Genomic_DNA"/>
</dbReference>
<feature type="region of interest" description="Disordered" evidence="1">
    <location>
        <begin position="1"/>
        <end position="23"/>
    </location>
</feature>
<organism evidence="2 3">
    <name type="scientific">Scophthalmus maximus</name>
    <name type="common">Turbot</name>
    <name type="synonym">Psetta maxima</name>
    <dbReference type="NCBI Taxonomy" id="52904"/>
    <lineage>
        <taxon>Eukaryota</taxon>
        <taxon>Metazoa</taxon>
        <taxon>Chordata</taxon>
        <taxon>Craniata</taxon>
        <taxon>Vertebrata</taxon>
        <taxon>Euteleostomi</taxon>
        <taxon>Actinopterygii</taxon>
        <taxon>Neopterygii</taxon>
        <taxon>Teleostei</taxon>
        <taxon>Neoteleostei</taxon>
        <taxon>Acanthomorphata</taxon>
        <taxon>Carangaria</taxon>
        <taxon>Pleuronectiformes</taxon>
        <taxon>Pleuronectoidei</taxon>
        <taxon>Scophthalmidae</taxon>
        <taxon>Scophthalmus</taxon>
    </lineage>
</organism>